<keyword evidence="1" id="KW-1185">Reference proteome</keyword>
<dbReference type="AlphaFoldDB" id="A0A915IEN2"/>
<accession>A0A915IEN2</accession>
<sequence>MFVPQDEQRGSEKLDNSSTLLTTKKASKQSNLIINLWFLVAKIFCGKPARYGNIQKRLITSVYRSSEK</sequence>
<protein>
    <submittedName>
        <fullName evidence="2">Uncharacterized protein</fullName>
    </submittedName>
</protein>
<dbReference type="WBParaSite" id="nRc.2.0.1.t11676-RA">
    <property type="protein sequence ID" value="nRc.2.0.1.t11676-RA"/>
    <property type="gene ID" value="nRc.2.0.1.g11676"/>
</dbReference>
<organism evidence="1 2">
    <name type="scientific">Romanomermis culicivorax</name>
    <name type="common">Nematode worm</name>
    <dbReference type="NCBI Taxonomy" id="13658"/>
    <lineage>
        <taxon>Eukaryota</taxon>
        <taxon>Metazoa</taxon>
        <taxon>Ecdysozoa</taxon>
        <taxon>Nematoda</taxon>
        <taxon>Enoplea</taxon>
        <taxon>Dorylaimia</taxon>
        <taxon>Mermithida</taxon>
        <taxon>Mermithoidea</taxon>
        <taxon>Mermithidae</taxon>
        <taxon>Romanomermis</taxon>
    </lineage>
</organism>
<proteinExistence type="predicted"/>
<reference evidence="2" key="1">
    <citation type="submission" date="2022-11" db="UniProtKB">
        <authorList>
            <consortium name="WormBaseParasite"/>
        </authorList>
    </citation>
    <scope>IDENTIFICATION</scope>
</reference>
<name>A0A915IEN2_ROMCU</name>
<evidence type="ECO:0000313" key="1">
    <source>
        <dbReference type="Proteomes" id="UP000887565"/>
    </source>
</evidence>
<evidence type="ECO:0000313" key="2">
    <source>
        <dbReference type="WBParaSite" id="nRc.2.0.1.t11676-RA"/>
    </source>
</evidence>
<dbReference type="Proteomes" id="UP000887565">
    <property type="component" value="Unplaced"/>
</dbReference>